<sequence>MRVTTASAPSRWGGLKFTLHSGSYDLRFVPVAGQTYNDSGTSNCH</sequence>
<proteinExistence type="predicted"/>
<keyword evidence="2" id="KW-1185">Reference proteome</keyword>
<gene>
    <name evidence="1" type="ORF">JOD64_004737</name>
</gene>
<protein>
    <submittedName>
        <fullName evidence="1">Uncharacterized protein</fullName>
    </submittedName>
</protein>
<comment type="caution">
    <text evidence="1">The sequence shown here is derived from an EMBL/GenBank/DDBJ whole genome shotgun (WGS) entry which is preliminary data.</text>
</comment>
<name>A0ABS2LZC4_9ACTN</name>
<evidence type="ECO:0000313" key="2">
    <source>
        <dbReference type="Proteomes" id="UP000764837"/>
    </source>
</evidence>
<dbReference type="RefSeq" id="WP_239559625.1">
    <property type="nucleotide sequence ID" value="NZ_JAFBBP010000001.1"/>
</dbReference>
<accession>A0ABS2LZC4</accession>
<reference evidence="1 2" key="1">
    <citation type="submission" date="2021-01" db="EMBL/GenBank/DDBJ databases">
        <title>Sequencing the genomes of 1000 actinobacteria strains.</title>
        <authorList>
            <person name="Klenk H.-P."/>
        </authorList>
    </citation>
    <scope>NUCLEOTIDE SEQUENCE [LARGE SCALE GENOMIC DNA]</scope>
    <source>
        <strain evidence="1 2">DSM 100204</strain>
    </source>
</reference>
<organism evidence="1 2">
    <name type="scientific">Micromonospora luteifusca</name>
    <dbReference type="NCBI Taxonomy" id="709860"/>
    <lineage>
        <taxon>Bacteria</taxon>
        <taxon>Bacillati</taxon>
        <taxon>Actinomycetota</taxon>
        <taxon>Actinomycetes</taxon>
        <taxon>Micromonosporales</taxon>
        <taxon>Micromonosporaceae</taxon>
        <taxon>Micromonospora</taxon>
    </lineage>
</organism>
<dbReference type="EMBL" id="JAFBBP010000001">
    <property type="protein sequence ID" value="MBM7493515.1"/>
    <property type="molecule type" value="Genomic_DNA"/>
</dbReference>
<dbReference type="Proteomes" id="UP000764837">
    <property type="component" value="Unassembled WGS sequence"/>
</dbReference>
<evidence type="ECO:0000313" key="1">
    <source>
        <dbReference type="EMBL" id="MBM7493515.1"/>
    </source>
</evidence>